<protein>
    <submittedName>
        <fullName evidence="1">DNA alkylation repair protein</fullName>
    </submittedName>
</protein>
<gene>
    <name evidence="1" type="ORF">JRV97_11170</name>
</gene>
<dbReference type="EMBL" id="CP069362">
    <property type="protein sequence ID" value="WGS64900.1"/>
    <property type="molecule type" value="Genomic_DNA"/>
</dbReference>
<dbReference type="PANTHER" id="PTHR34070">
    <property type="entry name" value="ARMADILLO-TYPE FOLD"/>
    <property type="match status" value="1"/>
</dbReference>
<name>A0ABY8PQL1_9BACT</name>
<dbReference type="PANTHER" id="PTHR34070:SF1">
    <property type="entry name" value="DNA ALKYLATION REPAIR PROTEIN"/>
    <property type="match status" value="1"/>
</dbReference>
<dbReference type="CDD" id="cd06561">
    <property type="entry name" value="AlkD_like"/>
    <property type="match status" value="1"/>
</dbReference>
<keyword evidence="2" id="KW-1185">Reference proteome</keyword>
<accession>A0ABY8PQL1</accession>
<evidence type="ECO:0000313" key="2">
    <source>
        <dbReference type="Proteomes" id="UP001232493"/>
    </source>
</evidence>
<dbReference type="InterPro" id="IPR014825">
    <property type="entry name" value="DNA_alkylation"/>
</dbReference>
<organism evidence="1 2">
    <name type="scientific">Marinitoga aeolica</name>
    <dbReference type="NCBI Taxonomy" id="2809031"/>
    <lineage>
        <taxon>Bacteria</taxon>
        <taxon>Thermotogati</taxon>
        <taxon>Thermotogota</taxon>
        <taxon>Thermotogae</taxon>
        <taxon>Petrotogales</taxon>
        <taxon>Petrotogaceae</taxon>
        <taxon>Marinitoga</taxon>
    </lineage>
</organism>
<evidence type="ECO:0000313" key="1">
    <source>
        <dbReference type="EMBL" id="WGS64900.1"/>
    </source>
</evidence>
<reference evidence="1 2" key="1">
    <citation type="submission" date="2021-02" db="EMBL/GenBank/DDBJ databases">
        <title>Characterization of Marinitoga sp. nov. str. BP5-C20A.</title>
        <authorList>
            <person name="Erauso G."/>
            <person name="Postec A."/>
        </authorList>
    </citation>
    <scope>NUCLEOTIDE SEQUENCE [LARGE SCALE GENOMIC DNA]</scope>
    <source>
        <strain evidence="1 2">BP5-C20A</strain>
    </source>
</reference>
<dbReference type="Pfam" id="PF08713">
    <property type="entry name" value="DNA_alkylation"/>
    <property type="match status" value="1"/>
</dbReference>
<sequence>MSNMLEEIIKEMNENYNEKKAKGNYKFFQTHPGGYGEGDEFLGLTVPIQRKIAKKYKNLPLEDVEKLLQSKYHEHRLTALYILILNFKKLKEEVIDVYLRNLDIVNNWDLVDSSAPYLLGPYLEDKDRSILYELAKSDNLWKQRIAIITTLYFIKNNDFEDALKISEMLLNHKHDLIHKAVGWMLREIGKRDKKVEEEFLKKYYKNMPRTMLRYAIEKFPEEERQKILKGTW</sequence>
<dbReference type="SUPFAM" id="SSF48371">
    <property type="entry name" value="ARM repeat"/>
    <property type="match status" value="1"/>
</dbReference>
<dbReference type="Gene3D" id="1.25.10.90">
    <property type="match status" value="1"/>
</dbReference>
<dbReference type="Proteomes" id="UP001232493">
    <property type="component" value="Chromosome"/>
</dbReference>
<proteinExistence type="predicted"/>
<dbReference type="InterPro" id="IPR016024">
    <property type="entry name" value="ARM-type_fold"/>
</dbReference>